<comment type="caution">
    <text evidence="1">The sequence shown here is derived from an EMBL/GenBank/DDBJ whole genome shotgun (WGS) entry which is preliminary data.</text>
</comment>
<keyword evidence="2" id="KW-1185">Reference proteome</keyword>
<accession>A0A402AHC3</accession>
<reference evidence="2" key="1">
    <citation type="submission" date="2018-12" db="EMBL/GenBank/DDBJ databases">
        <title>Tengunoibacter tsumagoiensis gen. nov., sp. nov., Dictyobacter kobayashii sp. nov., D. alpinus sp. nov., and D. joshuensis sp. nov. and description of Dictyobacteraceae fam. nov. within the order Ktedonobacterales isolated from Tengu-no-mugimeshi.</title>
        <authorList>
            <person name="Wang C.M."/>
            <person name="Zheng Y."/>
            <person name="Sakai Y."/>
            <person name="Toyoda A."/>
            <person name="Minakuchi Y."/>
            <person name="Abe K."/>
            <person name="Yokota A."/>
            <person name="Yabe S."/>
        </authorList>
    </citation>
    <scope>NUCLEOTIDE SEQUENCE [LARGE SCALE GENOMIC DNA]</scope>
    <source>
        <strain evidence="2">Uno11</strain>
    </source>
</reference>
<evidence type="ECO:0008006" key="3">
    <source>
        <dbReference type="Google" id="ProtNLM"/>
    </source>
</evidence>
<protein>
    <recommendedName>
        <fullName evidence="3">Tetratricopeptide repeat protein</fullName>
    </recommendedName>
</protein>
<organism evidence="1 2">
    <name type="scientific">Dictyobacter kobayashii</name>
    <dbReference type="NCBI Taxonomy" id="2014872"/>
    <lineage>
        <taxon>Bacteria</taxon>
        <taxon>Bacillati</taxon>
        <taxon>Chloroflexota</taxon>
        <taxon>Ktedonobacteria</taxon>
        <taxon>Ktedonobacterales</taxon>
        <taxon>Dictyobacteraceae</taxon>
        <taxon>Dictyobacter</taxon>
    </lineage>
</organism>
<proteinExistence type="predicted"/>
<evidence type="ECO:0000313" key="1">
    <source>
        <dbReference type="EMBL" id="GCE18518.1"/>
    </source>
</evidence>
<evidence type="ECO:0000313" key="2">
    <source>
        <dbReference type="Proteomes" id="UP000287188"/>
    </source>
</evidence>
<dbReference type="Proteomes" id="UP000287188">
    <property type="component" value="Unassembled WGS sequence"/>
</dbReference>
<sequence length="78" mass="8973">MQIQTREVTPLEWAQNKHTLGLVYAKLARGNQQHNNRQALVCYEEALSIYTALQMPAQVSNVQRDIDHVRYVLSHGRA</sequence>
<name>A0A402AHC3_9CHLR</name>
<dbReference type="AlphaFoldDB" id="A0A402AHC3"/>
<dbReference type="EMBL" id="BIFS01000001">
    <property type="protein sequence ID" value="GCE18518.1"/>
    <property type="molecule type" value="Genomic_DNA"/>
</dbReference>
<gene>
    <name evidence="1" type="ORF">KDK_23180</name>
</gene>